<feature type="domain" description="3-hydroxyacyl-CoA dehydrogenase C-terminal" evidence="13">
    <location>
        <begin position="305"/>
        <end position="386"/>
    </location>
</feature>
<dbReference type="GO" id="GO:0004300">
    <property type="term" value="F:enoyl-CoA hydratase activity"/>
    <property type="evidence" value="ECO:0007669"/>
    <property type="project" value="UniProtKB-EC"/>
</dbReference>
<dbReference type="InterPro" id="IPR036291">
    <property type="entry name" value="NAD(P)-bd_dom_sf"/>
</dbReference>
<dbReference type="Pfam" id="PF00725">
    <property type="entry name" value="3HCDH"/>
    <property type="match status" value="2"/>
</dbReference>
<protein>
    <recommendedName>
        <fullName evidence="5">enoyl-CoA hydratase</fullName>
        <ecNumber evidence="5">4.2.1.17</ecNumber>
    </recommendedName>
</protein>
<dbReference type="GO" id="GO:0070403">
    <property type="term" value="F:NAD+ binding"/>
    <property type="evidence" value="ECO:0007669"/>
    <property type="project" value="InterPro"/>
</dbReference>
<name>L9XGV2_9EURY</name>
<comment type="pathway">
    <text evidence="1">Lipid metabolism; fatty acid beta-oxidation.</text>
</comment>
<evidence type="ECO:0000256" key="8">
    <source>
        <dbReference type="ARBA" id="ARBA00023027"/>
    </source>
</evidence>
<keyword evidence="9" id="KW-0443">Lipid metabolism</keyword>
<keyword evidence="6" id="KW-0276">Fatty acid metabolism</keyword>
<evidence type="ECO:0000256" key="11">
    <source>
        <dbReference type="ARBA" id="ARBA00023268"/>
    </source>
</evidence>
<dbReference type="UniPathway" id="UPA00659"/>
<dbReference type="InterPro" id="IPR006168">
    <property type="entry name" value="G3P_DH_NAD-dep"/>
</dbReference>
<keyword evidence="8" id="KW-0520">NAD</keyword>
<dbReference type="Gene3D" id="1.10.1040.10">
    <property type="entry name" value="N-(1-d-carboxylethyl)-l-norvaline Dehydrogenase, domain 2"/>
    <property type="match status" value="2"/>
</dbReference>
<keyword evidence="7" id="KW-0560">Oxidoreductase</keyword>
<evidence type="ECO:0000256" key="4">
    <source>
        <dbReference type="ARBA" id="ARBA00008750"/>
    </source>
</evidence>
<evidence type="ECO:0000256" key="9">
    <source>
        <dbReference type="ARBA" id="ARBA00023098"/>
    </source>
</evidence>
<evidence type="ECO:0000256" key="1">
    <source>
        <dbReference type="ARBA" id="ARBA00005005"/>
    </source>
</evidence>
<keyword evidence="16" id="KW-1185">Reference proteome</keyword>
<dbReference type="InterPro" id="IPR008927">
    <property type="entry name" value="6-PGluconate_DH-like_C_sf"/>
</dbReference>
<dbReference type="Pfam" id="PF02737">
    <property type="entry name" value="3HCDH_N"/>
    <property type="match status" value="1"/>
</dbReference>
<dbReference type="PROSITE" id="PS00166">
    <property type="entry name" value="ENOYL_COA_HYDRATASE"/>
    <property type="match status" value="1"/>
</dbReference>
<evidence type="ECO:0000313" key="15">
    <source>
        <dbReference type="EMBL" id="ELY59908.1"/>
    </source>
</evidence>
<dbReference type="OrthoDB" id="39812at2157"/>
<evidence type="ECO:0000313" key="16">
    <source>
        <dbReference type="Proteomes" id="UP000011602"/>
    </source>
</evidence>
<dbReference type="GO" id="GO:0006635">
    <property type="term" value="P:fatty acid beta-oxidation"/>
    <property type="evidence" value="ECO:0007669"/>
    <property type="project" value="UniProtKB-UniPathway"/>
</dbReference>
<dbReference type="InterPro" id="IPR018376">
    <property type="entry name" value="Enoyl-CoA_hyd/isom_CS"/>
</dbReference>
<dbReference type="PRINTS" id="PR00077">
    <property type="entry name" value="GPDHDRGNASE"/>
</dbReference>
<comment type="similarity">
    <text evidence="4">In the N-terminal section; belongs to the enoyl-CoA hydratase/isomerase family.</text>
</comment>
<dbReference type="EMBL" id="AOHZ01000022">
    <property type="protein sequence ID" value="ELY59908.1"/>
    <property type="molecule type" value="Genomic_DNA"/>
</dbReference>
<dbReference type="Pfam" id="PF00378">
    <property type="entry name" value="ECH_1"/>
    <property type="match status" value="1"/>
</dbReference>
<evidence type="ECO:0000256" key="5">
    <source>
        <dbReference type="ARBA" id="ARBA00012076"/>
    </source>
</evidence>
<sequence>MELKEINTVAVLGAGNMGHGIAEVVAMAGYDVNMRDIKDEFVQNGYEQIEWSLNKLAENDQLSEEEAEAALERVTPLVDMEEACGDADVVIEAVPEQMEIKEDVYTELEEVAPERTIFATNTSSLSITDLAEFTERPEQFCGMHFFNPPVRMDLVEVISGAESDEETLDVIEDLADDIGKAPVRVHKDSPGFIVNRILVPLMNEACWLVSDDEATLEEVDSTTKYDMGLPMGSFELADLTGIDVGYHVLDYMNDVLGEAYEPSPLFVEKVENEELGKKTGKGFYDYEDGEGAQIPTDQQSDLVKARLIATMANEVAKLIGNDVAPPESIDEATKLGAGFPDGPAKMADEFGLETALETLEEAYEETGHERYAPADYLEERAEEGGFYEQDDDDGATEFEVIRVEYPADYVGHIVLDRPHRMNTISDDLLVELSEAIDLLEDDDEIRSILITGEGDKAFSAGADVQSMAGSGADPIEGQELSRLGQQTFGKIEACDLPVVAGIDGFCLGGGMELSMCADLRVASDRSEFGQPELDLGLLPGWGGTQRLKHIVGEGRAKEIIFTAERYEAETMAEYGFVNEVVDNDDLLERALELATNLAGGPPIAQKFTKRAFLAGRHDTEAGLEYEASAFGHLMATDDLMEGITAFMGDGEPEFEGK</sequence>
<comment type="similarity">
    <text evidence="2 12">Belongs to the enoyl-CoA hydratase/isomerase family.</text>
</comment>
<dbReference type="Gene3D" id="3.90.226.10">
    <property type="entry name" value="2-enoyl-CoA Hydratase, Chain A, domain 1"/>
    <property type="match status" value="1"/>
</dbReference>
<dbReference type="EC" id="4.2.1.17" evidence="5"/>
<dbReference type="STRING" id="1227499.C493_04748"/>
<dbReference type="FunFam" id="3.40.50.720:FF:000009">
    <property type="entry name" value="Fatty oxidation complex, alpha subunit"/>
    <property type="match status" value="1"/>
</dbReference>
<feature type="domain" description="3-hydroxyacyl-CoA dehydrogenase C-terminal" evidence="13">
    <location>
        <begin position="191"/>
        <end position="286"/>
    </location>
</feature>
<dbReference type="RefSeq" id="WP_007258257.1">
    <property type="nucleotide sequence ID" value="NZ_AOHZ01000022.1"/>
</dbReference>
<evidence type="ECO:0000256" key="3">
    <source>
        <dbReference type="ARBA" id="ARBA00007005"/>
    </source>
</evidence>
<dbReference type="InterPro" id="IPR013328">
    <property type="entry name" value="6PGD_dom2"/>
</dbReference>
<reference evidence="15 16" key="1">
    <citation type="journal article" date="2014" name="PLoS Genet.">
        <title>Phylogenetically driven sequencing of extremely halophilic archaea reveals strategies for static and dynamic osmo-response.</title>
        <authorList>
            <person name="Becker E.A."/>
            <person name="Seitzer P.M."/>
            <person name="Tritt A."/>
            <person name="Larsen D."/>
            <person name="Krusor M."/>
            <person name="Yao A.I."/>
            <person name="Wu D."/>
            <person name="Madern D."/>
            <person name="Eisen J.A."/>
            <person name="Darling A.E."/>
            <person name="Facciotti M.T."/>
        </authorList>
    </citation>
    <scope>NUCLEOTIDE SEQUENCE [LARGE SCALE GENOMIC DNA]</scope>
    <source>
        <strain evidence="15 16">JCM 12255</strain>
    </source>
</reference>
<dbReference type="InterPro" id="IPR001753">
    <property type="entry name" value="Enoyl-CoA_hydra/iso"/>
</dbReference>
<evidence type="ECO:0000256" key="10">
    <source>
        <dbReference type="ARBA" id="ARBA00023239"/>
    </source>
</evidence>
<evidence type="ECO:0000259" key="14">
    <source>
        <dbReference type="Pfam" id="PF02737"/>
    </source>
</evidence>
<evidence type="ECO:0000256" key="12">
    <source>
        <dbReference type="RuleBase" id="RU003707"/>
    </source>
</evidence>
<dbReference type="PATRIC" id="fig|1227499.3.peg.971"/>
<organism evidence="15 16">
    <name type="scientific">Natronolimnohabitans innermongolicus JCM 12255</name>
    <dbReference type="NCBI Taxonomy" id="1227499"/>
    <lineage>
        <taxon>Archaea</taxon>
        <taxon>Methanobacteriati</taxon>
        <taxon>Methanobacteriota</taxon>
        <taxon>Stenosarchaea group</taxon>
        <taxon>Halobacteria</taxon>
        <taxon>Halobacteriales</taxon>
        <taxon>Natrialbaceae</taxon>
        <taxon>Natronolimnohabitans</taxon>
    </lineage>
</organism>
<evidence type="ECO:0000256" key="2">
    <source>
        <dbReference type="ARBA" id="ARBA00005254"/>
    </source>
</evidence>
<keyword evidence="10" id="KW-0456">Lyase</keyword>
<keyword evidence="11" id="KW-0511">Multifunctional enzyme</keyword>
<dbReference type="PANTHER" id="PTHR43612:SF3">
    <property type="entry name" value="TRIFUNCTIONAL ENZYME SUBUNIT ALPHA, MITOCHONDRIAL"/>
    <property type="match status" value="1"/>
</dbReference>
<dbReference type="InterPro" id="IPR050136">
    <property type="entry name" value="FA_oxidation_alpha_subunit"/>
</dbReference>
<dbReference type="eggNOG" id="arCOG00249">
    <property type="taxonomic scope" value="Archaea"/>
</dbReference>
<feature type="domain" description="3-hydroxyacyl-CoA dehydrogenase NAD binding" evidence="14">
    <location>
        <begin position="8"/>
        <end position="188"/>
    </location>
</feature>
<dbReference type="Proteomes" id="UP000011602">
    <property type="component" value="Unassembled WGS sequence"/>
</dbReference>
<accession>L9XGV2</accession>
<dbReference type="CDD" id="cd06558">
    <property type="entry name" value="crotonase-like"/>
    <property type="match status" value="1"/>
</dbReference>
<dbReference type="AlphaFoldDB" id="L9XGV2"/>
<gene>
    <name evidence="15" type="ORF">C493_04748</name>
</gene>
<dbReference type="FunFam" id="3.90.226.10:FF:000009">
    <property type="entry name" value="Carnitinyl-CoA dehydratase"/>
    <property type="match status" value="1"/>
</dbReference>
<dbReference type="InterPro" id="IPR029045">
    <property type="entry name" value="ClpP/crotonase-like_dom_sf"/>
</dbReference>
<dbReference type="GO" id="GO:0016509">
    <property type="term" value="F:long-chain (3S)-3-hydroxyacyl-CoA dehydrogenase (NAD+) activity"/>
    <property type="evidence" value="ECO:0007669"/>
    <property type="project" value="TreeGrafter"/>
</dbReference>
<comment type="similarity">
    <text evidence="3">In the central section; belongs to the 3-hydroxyacyl-CoA dehydrogenase family.</text>
</comment>
<evidence type="ECO:0000256" key="7">
    <source>
        <dbReference type="ARBA" id="ARBA00023002"/>
    </source>
</evidence>
<proteinExistence type="inferred from homology"/>
<dbReference type="Gene3D" id="3.40.50.720">
    <property type="entry name" value="NAD(P)-binding Rossmann-like Domain"/>
    <property type="match status" value="1"/>
</dbReference>
<evidence type="ECO:0000259" key="13">
    <source>
        <dbReference type="Pfam" id="PF00725"/>
    </source>
</evidence>
<dbReference type="SUPFAM" id="SSF52096">
    <property type="entry name" value="ClpP/crotonase"/>
    <property type="match status" value="1"/>
</dbReference>
<dbReference type="SUPFAM" id="SSF51735">
    <property type="entry name" value="NAD(P)-binding Rossmann-fold domains"/>
    <property type="match status" value="1"/>
</dbReference>
<evidence type="ECO:0000256" key="6">
    <source>
        <dbReference type="ARBA" id="ARBA00022832"/>
    </source>
</evidence>
<dbReference type="InterPro" id="IPR006108">
    <property type="entry name" value="3HC_DH_C"/>
</dbReference>
<dbReference type="PANTHER" id="PTHR43612">
    <property type="entry name" value="TRIFUNCTIONAL ENZYME SUBUNIT ALPHA"/>
    <property type="match status" value="1"/>
</dbReference>
<dbReference type="InterPro" id="IPR006176">
    <property type="entry name" value="3-OHacyl-CoA_DH_NAD-bd"/>
</dbReference>
<dbReference type="SUPFAM" id="SSF48179">
    <property type="entry name" value="6-phosphogluconate dehydrogenase C-terminal domain-like"/>
    <property type="match status" value="2"/>
</dbReference>
<comment type="caution">
    <text evidence="15">The sequence shown here is derived from an EMBL/GenBank/DDBJ whole genome shotgun (WGS) entry which is preliminary data.</text>
</comment>
<dbReference type="GO" id="GO:0006072">
    <property type="term" value="P:glycerol-3-phosphate metabolic process"/>
    <property type="evidence" value="ECO:0007669"/>
    <property type="project" value="InterPro"/>
</dbReference>